<name>A0ABQ6CUX2_9HYPH</name>
<comment type="caution">
    <text evidence="1">The sequence shown here is derived from an EMBL/GenBank/DDBJ whole genome shotgun (WGS) entry which is preliminary data.</text>
</comment>
<dbReference type="EMBL" id="BSPC01000076">
    <property type="protein sequence ID" value="GLS23603.1"/>
    <property type="molecule type" value="Genomic_DNA"/>
</dbReference>
<sequence>MSLPHEAGGIRDNFACEVVTGTNGVRSEGVWSDELNLKVEVSASSNELSEFFSVMPS</sequence>
<keyword evidence="2" id="KW-1185">Reference proteome</keyword>
<gene>
    <name evidence="1" type="ORF">GCM10007874_66240</name>
</gene>
<proteinExistence type="predicted"/>
<accession>A0ABQ6CUX2</accession>
<dbReference type="Proteomes" id="UP001156882">
    <property type="component" value="Unassembled WGS sequence"/>
</dbReference>
<organism evidence="1 2">
    <name type="scientific">Labrys miyagiensis</name>
    <dbReference type="NCBI Taxonomy" id="346912"/>
    <lineage>
        <taxon>Bacteria</taxon>
        <taxon>Pseudomonadati</taxon>
        <taxon>Pseudomonadota</taxon>
        <taxon>Alphaproteobacteria</taxon>
        <taxon>Hyphomicrobiales</taxon>
        <taxon>Xanthobacteraceae</taxon>
        <taxon>Labrys</taxon>
    </lineage>
</organism>
<reference evidence="2" key="1">
    <citation type="journal article" date="2019" name="Int. J. Syst. Evol. Microbiol.">
        <title>The Global Catalogue of Microorganisms (GCM) 10K type strain sequencing project: providing services to taxonomists for standard genome sequencing and annotation.</title>
        <authorList>
            <consortium name="The Broad Institute Genomics Platform"/>
            <consortium name="The Broad Institute Genome Sequencing Center for Infectious Disease"/>
            <person name="Wu L."/>
            <person name="Ma J."/>
        </authorList>
    </citation>
    <scope>NUCLEOTIDE SEQUENCE [LARGE SCALE GENOMIC DNA]</scope>
    <source>
        <strain evidence="2">NBRC 101365</strain>
    </source>
</reference>
<evidence type="ECO:0000313" key="2">
    <source>
        <dbReference type="Proteomes" id="UP001156882"/>
    </source>
</evidence>
<evidence type="ECO:0000313" key="1">
    <source>
        <dbReference type="EMBL" id="GLS23603.1"/>
    </source>
</evidence>
<protein>
    <submittedName>
        <fullName evidence="1">Uncharacterized protein</fullName>
    </submittedName>
</protein>